<accession>A0A918R8M0</accession>
<reference evidence="1" key="2">
    <citation type="submission" date="2020-09" db="EMBL/GenBank/DDBJ databases">
        <authorList>
            <person name="Sun Q."/>
            <person name="Ohkuma M."/>
        </authorList>
    </citation>
    <scope>NUCLEOTIDE SEQUENCE</scope>
    <source>
        <strain evidence="1">JCM 4834</strain>
    </source>
</reference>
<protein>
    <submittedName>
        <fullName evidence="1">Uncharacterized protein</fullName>
    </submittedName>
</protein>
<dbReference type="Proteomes" id="UP000634660">
    <property type="component" value="Unassembled WGS sequence"/>
</dbReference>
<dbReference type="RefSeq" id="WP_189829027.1">
    <property type="nucleotide sequence ID" value="NZ_BMVX01000028.1"/>
</dbReference>
<reference evidence="1" key="1">
    <citation type="journal article" date="2014" name="Int. J. Syst. Evol. Microbiol.">
        <title>Complete genome sequence of Corynebacterium casei LMG S-19264T (=DSM 44701T), isolated from a smear-ripened cheese.</title>
        <authorList>
            <consortium name="US DOE Joint Genome Institute (JGI-PGF)"/>
            <person name="Walter F."/>
            <person name="Albersmeier A."/>
            <person name="Kalinowski J."/>
            <person name="Ruckert C."/>
        </authorList>
    </citation>
    <scope>NUCLEOTIDE SEQUENCE</scope>
    <source>
        <strain evidence="1">JCM 4834</strain>
    </source>
</reference>
<proteinExistence type="predicted"/>
<evidence type="ECO:0000313" key="1">
    <source>
        <dbReference type="EMBL" id="GGZ89656.1"/>
    </source>
</evidence>
<organism evidence="1 2">
    <name type="scientific">Streptomyces subrutilus</name>
    <dbReference type="NCBI Taxonomy" id="36818"/>
    <lineage>
        <taxon>Bacteria</taxon>
        <taxon>Bacillati</taxon>
        <taxon>Actinomycetota</taxon>
        <taxon>Actinomycetes</taxon>
        <taxon>Kitasatosporales</taxon>
        <taxon>Streptomycetaceae</taxon>
        <taxon>Streptomyces</taxon>
    </lineage>
</organism>
<dbReference type="EMBL" id="BMVX01000028">
    <property type="protein sequence ID" value="GGZ89656.1"/>
    <property type="molecule type" value="Genomic_DNA"/>
</dbReference>
<sequence length="95" mass="10949">MQLSRHGRLAREYWETYRPQALESLGSAEEQETHFAVLDLQLKEKIGSLSDQLLQEVPVEERASARNAVRAQAQELVYAQEVFLPKEPGTEHREM</sequence>
<name>A0A918R8M0_9ACTN</name>
<dbReference type="AlphaFoldDB" id="A0A918R8M0"/>
<gene>
    <name evidence="1" type="ORF">GCM10010371_56920</name>
</gene>
<comment type="caution">
    <text evidence="1">The sequence shown here is derived from an EMBL/GenBank/DDBJ whole genome shotgun (WGS) entry which is preliminary data.</text>
</comment>
<evidence type="ECO:0000313" key="2">
    <source>
        <dbReference type="Proteomes" id="UP000634660"/>
    </source>
</evidence>